<dbReference type="EMBL" id="CAIX01001068">
    <property type="protein sequence ID" value="CCI50737.1"/>
    <property type="molecule type" value="Genomic_DNA"/>
</dbReference>
<dbReference type="EMBL" id="CAIX01000891">
    <property type="protein sequence ID" value="CCI11256.1"/>
    <property type="molecule type" value="Genomic_DNA"/>
</dbReference>
<keyword evidence="3" id="KW-1185">Reference proteome</keyword>
<evidence type="ECO:0000313" key="3">
    <source>
        <dbReference type="Proteomes" id="UP000053237"/>
    </source>
</evidence>
<accession>A0A024GVE3</accession>
<reference evidence="2 3" key="1">
    <citation type="submission" date="2012-05" db="EMBL/GenBank/DDBJ databases">
        <title>Recombination and specialization in a pathogen metapopulation.</title>
        <authorList>
            <person name="Gardiner A."/>
            <person name="Kemen E."/>
            <person name="Schultz-Larsen T."/>
            <person name="MacLean D."/>
            <person name="Van Oosterhout C."/>
            <person name="Jones J.D.G."/>
        </authorList>
    </citation>
    <scope>NUCLEOTIDE SEQUENCE [LARGE SCALE GENOMIC DNA]</scope>
    <source>
        <strain evidence="2 3">Ac Nc2</strain>
    </source>
</reference>
<evidence type="ECO:0000313" key="2">
    <source>
        <dbReference type="EMBL" id="CCI50737.1"/>
    </source>
</evidence>
<gene>
    <name evidence="1" type="ORF">BN9_126490</name>
    <name evidence="2" type="ORF">BN9_129580</name>
</gene>
<dbReference type="AlphaFoldDB" id="A0A024GVE3"/>
<proteinExistence type="predicted"/>
<protein>
    <submittedName>
        <fullName evidence="2">Uncharacterized protein</fullName>
    </submittedName>
</protein>
<sequence>MTLNPLDHLLCLVTTETSRKLKSEWGIASFGGNYTTFHYYYSKKYTILTTLCTRETLNANGRIVKSNENRLFVCQDDLCIPASIIQSQVSQIYDRVTIHEWVLICDIQKQSLLMMEVFDLSPFAGYSSDLLTIEKRIAKTLKSAENEDIPPIYKCRSVEHSGDNFELHSPDMNSLIKRRRRNTPYYCVFGRITCVSSISIQQDATCTHYFIEVEHHDTKRGEQTLVNVMMIGSLSTHLHICMTPGRFIFLSEAVKVYSQECKTFLMQSKNQVSDWSKRQNRILLGISHHKF</sequence>
<comment type="caution">
    <text evidence="2">The sequence shown here is derived from an EMBL/GenBank/DDBJ whole genome shotgun (WGS) entry which is preliminary data.</text>
</comment>
<evidence type="ECO:0000313" key="1">
    <source>
        <dbReference type="EMBL" id="CCI11256.1"/>
    </source>
</evidence>
<organism evidence="2 3">
    <name type="scientific">Albugo candida</name>
    <dbReference type="NCBI Taxonomy" id="65357"/>
    <lineage>
        <taxon>Eukaryota</taxon>
        <taxon>Sar</taxon>
        <taxon>Stramenopiles</taxon>
        <taxon>Oomycota</taxon>
        <taxon>Peronosporomycetes</taxon>
        <taxon>Albuginales</taxon>
        <taxon>Albuginaceae</taxon>
        <taxon>Albugo</taxon>
    </lineage>
</organism>
<dbReference type="InParanoid" id="A0A024GVE3"/>
<name>A0A024GVE3_9STRA</name>
<dbReference type="Proteomes" id="UP000053237">
    <property type="component" value="Unassembled WGS sequence"/>
</dbReference>